<proteinExistence type="predicted"/>
<dbReference type="Gene3D" id="2.60.120.260">
    <property type="entry name" value="Galactose-binding domain-like"/>
    <property type="match status" value="1"/>
</dbReference>
<sequence>MIRKQLLVRFGLCCALGTRAQVGINNPSPDASAELDVTSTNRGFLAPRMNTAQMNAITVPAAGLAVYNTDSSTYCIYTGTSWLRLLPSSSKEWMRDGTAMYNQNGGKVGIGTATPTEALDVNGRTKTSNLQLTNGAANSYLLQSDDSGNATWTSINNIIKDTNTKSSSTQACAANFESPYSIINYTTGNGTFSEDTYLAVTVSATSSSTVASENGYYYFELTSPSGQTIEMAVGYPNVSGATFSTAGTTAAPGIFSLTVPFTGSYNIIGPTGPAISTLYGSPMNGNWKLNLRYMTGGNGAASACITGWSLAICESNPFGDNLGSHTAGRNVRLNGYYLSNDGGNEGIRVTDAGYVGIGTATAVSTLDVSGTVGLATKNAQVAGSNSVDATGSVWICTSGSGSISLPSASASKNRIYTILNQTGAVRSISSYKDLSGSVQSTLAASTALWIVSDGTNWQQIK</sequence>
<feature type="chain" id="PRO_5046456785" description="P/Homo B domain-containing protein" evidence="1">
    <location>
        <begin position="21"/>
        <end position="461"/>
    </location>
</feature>
<evidence type="ECO:0000313" key="3">
    <source>
        <dbReference type="Proteomes" id="UP001501725"/>
    </source>
</evidence>
<keyword evidence="3" id="KW-1185">Reference proteome</keyword>
<protein>
    <recommendedName>
        <fullName evidence="4">P/Homo B domain-containing protein</fullName>
    </recommendedName>
</protein>
<organism evidence="2 3">
    <name type="scientific">Flaviaesturariibacter amylovorans</name>
    <dbReference type="NCBI Taxonomy" id="1084520"/>
    <lineage>
        <taxon>Bacteria</taxon>
        <taxon>Pseudomonadati</taxon>
        <taxon>Bacteroidota</taxon>
        <taxon>Chitinophagia</taxon>
        <taxon>Chitinophagales</taxon>
        <taxon>Chitinophagaceae</taxon>
        <taxon>Flaviaestuariibacter</taxon>
    </lineage>
</organism>
<name>A0ABP8GW23_9BACT</name>
<dbReference type="RefSeq" id="WP_345255779.1">
    <property type="nucleotide sequence ID" value="NZ_BAABGY010000007.1"/>
</dbReference>
<keyword evidence="1" id="KW-0732">Signal</keyword>
<dbReference type="EMBL" id="BAABGY010000007">
    <property type="protein sequence ID" value="GAA4330810.1"/>
    <property type="molecule type" value="Genomic_DNA"/>
</dbReference>
<accession>A0ABP8GW23</accession>
<evidence type="ECO:0000256" key="1">
    <source>
        <dbReference type="SAM" id="SignalP"/>
    </source>
</evidence>
<reference evidence="3" key="1">
    <citation type="journal article" date="2019" name="Int. J. Syst. Evol. Microbiol.">
        <title>The Global Catalogue of Microorganisms (GCM) 10K type strain sequencing project: providing services to taxonomists for standard genome sequencing and annotation.</title>
        <authorList>
            <consortium name="The Broad Institute Genomics Platform"/>
            <consortium name="The Broad Institute Genome Sequencing Center for Infectious Disease"/>
            <person name="Wu L."/>
            <person name="Ma J."/>
        </authorList>
    </citation>
    <scope>NUCLEOTIDE SEQUENCE [LARGE SCALE GENOMIC DNA]</scope>
    <source>
        <strain evidence="3">JCM 17919</strain>
    </source>
</reference>
<dbReference type="Proteomes" id="UP001501725">
    <property type="component" value="Unassembled WGS sequence"/>
</dbReference>
<evidence type="ECO:0008006" key="4">
    <source>
        <dbReference type="Google" id="ProtNLM"/>
    </source>
</evidence>
<comment type="caution">
    <text evidence="2">The sequence shown here is derived from an EMBL/GenBank/DDBJ whole genome shotgun (WGS) entry which is preliminary data.</text>
</comment>
<feature type="signal peptide" evidence="1">
    <location>
        <begin position="1"/>
        <end position="20"/>
    </location>
</feature>
<gene>
    <name evidence="2" type="ORF">GCM10023184_22170</name>
</gene>
<evidence type="ECO:0000313" key="2">
    <source>
        <dbReference type="EMBL" id="GAA4330810.1"/>
    </source>
</evidence>